<name>A0ABD0R6Y0_CIRMR</name>
<dbReference type="Pfam" id="PF00041">
    <property type="entry name" value="fn3"/>
    <property type="match status" value="1"/>
</dbReference>
<evidence type="ECO:0000313" key="2">
    <source>
        <dbReference type="EMBL" id="KAL0194166.1"/>
    </source>
</evidence>
<dbReference type="CDD" id="cd00063">
    <property type="entry name" value="FN3"/>
    <property type="match status" value="1"/>
</dbReference>
<evidence type="ECO:0000259" key="1">
    <source>
        <dbReference type="PROSITE" id="PS50853"/>
    </source>
</evidence>
<dbReference type="InterPro" id="IPR013783">
    <property type="entry name" value="Ig-like_fold"/>
</dbReference>
<dbReference type="PROSITE" id="PS50853">
    <property type="entry name" value="FN3"/>
    <property type="match status" value="1"/>
</dbReference>
<dbReference type="InterPro" id="IPR036116">
    <property type="entry name" value="FN3_sf"/>
</dbReference>
<feature type="non-terminal residue" evidence="2">
    <location>
        <position position="1"/>
    </location>
</feature>
<protein>
    <recommendedName>
        <fullName evidence="1">Fibronectin type-III domain-containing protein</fullName>
    </recommendedName>
</protein>
<keyword evidence="3" id="KW-1185">Reference proteome</keyword>
<proteinExistence type="predicted"/>
<dbReference type="Proteomes" id="UP001529510">
    <property type="component" value="Unassembled WGS sequence"/>
</dbReference>
<accession>A0ABD0R6Y0</accession>
<dbReference type="EMBL" id="JAMKFB020000005">
    <property type="protein sequence ID" value="KAL0194166.1"/>
    <property type="molecule type" value="Genomic_DNA"/>
</dbReference>
<dbReference type="InterPro" id="IPR003961">
    <property type="entry name" value="FN3_dom"/>
</dbReference>
<feature type="domain" description="Fibronectin type-III" evidence="1">
    <location>
        <begin position="3"/>
        <end position="82"/>
    </location>
</feature>
<feature type="non-terminal residue" evidence="2">
    <location>
        <position position="82"/>
    </location>
</feature>
<gene>
    <name evidence="2" type="ORF">M9458_012462</name>
</gene>
<dbReference type="SUPFAM" id="SSF49265">
    <property type="entry name" value="Fibronectin type III"/>
    <property type="match status" value="1"/>
</dbReference>
<sequence>APVVGNLYVSNITSESFSISWNDTRGDIERFILEIIDSSWQREPVEYNLSHSTQSYEITGLRPTTDYIAYLTGTPSVLSPPQ</sequence>
<organism evidence="2 3">
    <name type="scientific">Cirrhinus mrigala</name>
    <name type="common">Mrigala</name>
    <dbReference type="NCBI Taxonomy" id="683832"/>
    <lineage>
        <taxon>Eukaryota</taxon>
        <taxon>Metazoa</taxon>
        <taxon>Chordata</taxon>
        <taxon>Craniata</taxon>
        <taxon>Vertebrata</taxon>
        <taxon>Euteleostomi</taxon>
        <taxon>Actinopterygii</taxon>
        <taxon>Neopterygii</taxon>
        <taxon>Teleostei</taxon>
        <taxon>Ostariophysi</taxon>
        <taxon>Cypriniformes</taxon>
        <taxon>Cyprinidae</taxon>
        <taxon>Labeoninae</taxon>
        <taxon>Labeonini</taxon>
        <taxon>Cirrhinus</taxon>
    </lineage>
</organism>
<reference evidence="2 3" key="1">
    <citation type="submission" date="2024-05" db="EMBL/GenBank/DDBJ databases">
        <title>Genome sequencing and assembly of Indian major carp, Cirrhinus mrigala (Hamilton, 1822).</title>
        <authorList>
            <person name="Mohindra V."/>
            <person name="Chowdhury L.M."/>
            <person name="Lal K."/>
            <person name="Jena J.K."/>
        </authorList>
    </citation>
    <scope>NUCLEOTIDE SEQUENCE [LARGE SCALE GENOMIC DNA]</scope>
    <source>
        <strain evidence="2">CM1030</strain>
        <tissue evidence="2">Blood</tissue>
    </source>
</reference>
<dbReference type="AlphaFoldDB" id="A0ABD0R6Y0"/>
<evidence type="ECO:0000313" key="3">
    <source>
        <dbReference type="Proteomes" id="UP001529510"/>
    </source>
</evidence>
<dbReference type="Gene3D" id="2.60.40.10">
    <property type="entry name" value="Immunoglobulins"/>
    <property type="match status" value="1"/>
</dbReference>
<comment type="caution">
    <text evidence="2">The sequence shown here is derived from an EMBL/GenBank/DDBJ whole genome shotgun (WGS) entry which is preliminary data.</text>
</comment>